<dbReference type="PANTHER" id="PTHR15954">
    <property type="entry name" value="VACUOLAR PROTEIN SORTING-ASSOCIATED PROTEIN 51 HOMOLOG"/>
    <property type="match status" value="1"/>
</dbReference>
<keyword evidence="5" id="KW-1185">Reference proteome</keyword>
<dbReference type="GO" id="GO:0015031">
    <property type="term" value="P:protein transport"/>
    <property type="evidence" value="ECO:0007669"/>
    <property type="project" value="UniProtKB-UniRule"/>
</dbReference>
<dbReference type="GO" id="GO:0007030">
    <property type="term" value="P:Golgi organization"/>
    <property type="evidence" value="ECO:0007669"/>
    <property type="project" value="UniProtKB-UniRule"/>
</dbReference>
<keyword evidence="2" id="KW-0333">Golgi apparatus</keyword>
<evidence type="ECO:0000313" key="5">
    <source>
        <dbReference type="Proteomes" id="UP000279259"/>
    </source>
</evidence>
<gene>
    <name evidence="4" type="ORF">EHS25_003535</name>
</gene>
<dbReference type="GO" id="GO:0048193">
    <property type="term" value="P:Golgi vesicle transport"/>
    <property type="evidence" value="ECO:0007669"/>
    <property type="project" value="TreeGrafter"/>
</dbReference>
<dbReference type="OrthoDB" id="203678at2759"/>
<feature type="compositionally biased region" description="Basic and acidic residues" evidence="3">
    <location>
        <begin position="59"/>
        <end position="81"/>
    </location>
</feature>
<dbReference type="InterPro" id="IPR014812">
    <property type="entry name" value="Vps51"/>
</dbReference>
<comment type="function">
    <text evidence="2">Acts as component of the GARP complex that is involved in retrograde transport from early and late endosomes to the trans-Golgi network (TGN).</text>
</comment>
<keyword evidence="2" id="KW-0813">Transport</keyword>
<dbReference type="GO" id="GO:0006869">
    <property type="term" value="P:lipid transport"/>
    <property type="evidence" value="ECO:0007669"/>
    <property type="project" value="UniProtKB-UniRule"/>
</dbReference>
<dbReference type="Pfam" id="PF08700">
    <property type="entry name" value="VPS51_Exo84_N"/>
    <property type="match status" value="1"/>
</dbReference>
<comment type="similarity">
    <text evidence="1 2">Belongs to the VPS51 family.</text>
</comment>
<evidence type="ECO:0000256" key="1">
    <source>
        <dbReference type="ARBA" id="ARBA00006080"/>
    </source>
</evidence>
<evidence type="ECO:0000256" key="2">
    <source>
        <dbReference type="RuleBase" id="RU368010"/>
    </source>
</evidence>
<proteinExistence type="inferred from homology"/>
<dbReference type="GO" id="GO:1990745">
    <property type="term" value="C:EARP complex"/>
    <property type="evidence" value="ECO:0007669"/>
    <property type="project" value="TreeGrafter"/>
</dbReference>
<dbReference type="GO" id="GO:0000938">
    <property type="term" value="C:GARP complex"/>
    <property type="evidence" value="ECO:0007669"/>
    <property type="project" value="UniProtKB-UniRule"/>
</dbReference>
<organism evidence="4 5">
    <name type="scientific">Saitozyma podzolica</name>
    <dbReference type="NCBI Taxonomy" id="1890683"/>
    <lineage>
        <taxon>Eukaryota</taxon>
        <taxon>Fungi</taxon>
        <taxon>Dikarya</taxon>
        <taxon>Basidiomycota</taxon>
        <taxon>Agaricomycotina</taxon>
        <taxon>Tremellomycetes</taxon>
        <taxon>Tremellales</taxon>
        <taxon>Trimorphomycetaceae</taxon>
        <taxon>Saitozyma</taxon>
    </lineage>
</organism>
<comment type="subunit">
    <text evidence="2">Component of the Golgi-associated retrograde protein (GARP) complex.</text>
</comment>
<reference evidence="4 5" key="1">
    <citation type="submission" date="2018-11" db="EMBL/GenBank/DDBJ databases">
        <title>Genome sequence of Saitozyma podzolica DSM 27192.</title>
        <authorList>
            <person name="Aliyu H."/>
            <person name="Gorte O."/>
            <person name="Ochsenreither K."/>
        </authorList>
    </citation>
    <scope>NUCLEOTIDE SEQUENCE [LARGE SCALE GENOMIC DNA]</scope>
    <source>
        <strain evidence="4 5">DSM 27192</strain>
    </source>
</reference>
<evidence type="ECO:0000256" key="3">
    <source>
        <dbReference type="SAM" id="MobiDB-lite"/>
    </source>
</evidence>
<feature type="region of interest" description="Disordered" evidence="3">
    <location>
        <begin position="1"/>
        <end position="108"/>
    </location>
</feature>
<feature type="compositionally biased region" description="Low complexity" evidence="3">
    <location>
        <begin position="1"/>
        <end position="20"/>
    </location>
</feature>
<protein>
    <recommendedName>
        <fullName evidence="2">Vacuolar protein sorting-associated protein 51 homolog</fullName>
    </recommendedName>
</protein>
<dbReference type="EMBL" id="RSCD01000018">
    <property type="protein sequence ID" value="RSH87047.1"/>
    <property type="molecule type" value="Genomic_DNA"/>
</dbReference>
<keyword evidence="2" id="KW-0653">Protein transport</keyword>
<comment type="subcellular location">
    <subcellularLocation>
        <location evidence="2">Golgi apparatus</location>
        <location evidence="2">trans-Golgi network</location>
    </subcellularLocation>
</comment>
<dbReference type="STRING" id="1890683.A0A427Y7I2"/>
<name>A0A427Y7I2_9TREE</name>
<dbReference type="GO" id="GO:0016020">
    <property type="term" value="C:membrane"/>
    <property type="evidence" value="ECO:0007669"/>
    <property type="project" value="TreeGrafter"/>
</dbReference>
<dbReference type="GO" id="GO:0005829">
    <property type="term" value="C:cytosol"/>
    <property type="evidence" value="ECO:0007669"/>
    <property type="project" value="GOC"/>
</dbReference>
<dbReference type="GO" id="GO:0032456">
    <property type="term" value="P:endocytic recycling"/>
    <property type="evidence" value="ECO:0007669"/>
    <property type="project" value="TreeGrafter"/>
</dbReference>
<comment type="caution">
    <text evidence="4">The sequence shown here is derived from an EMBL/GenBank/DDBJ whole genome shotgun (WGS) entry which is preliminary data.</text>
</comment>
<evidence type="ECO:0000313" key="4">
    <source>
        <dbReference type="EMBL" id="RSH87047.1"/>
    </source>
</evidence>
<accession>A0A427Y7I2</accession>
<keyword evidence="2" id="KW-0445">Lipid transport</keyword>
<dbReference type="GO" id="GO:0042147">
    <property type="term" value="P:retrograde transport, endosome to Golgi"/>
    <property type="evidence" value="ECO:0007669"/>
    <property type="project" value="UniProtKB-UniRule"/>
</dbReference>
<dbReference type="PANTHER" id="PTHR15954:SF4">
    <property type="entry name" value="VACUOLAR PROTEIN SORTING-ASSOCIATED PROTEIN 51 HOMOLOG"/>
    <property type="match status" value="1"/>
</dbReference>
<dbReference type="AlphaFoldDB" id="A0A427Y7I2"/>
<feature type="compositionally biased region" description="Basic and acidic residues" evidence="3">
    <location>
        <begin position="34"/>
        <end position="44"/>
    </location>
</feature>
<dbReference type="Proteomes" id="UP000279259">
    <property type="component" value="Unassembled WGS sequence"/>
</dbReference>
<sequence length="289" mass="30972">MAMNPAGPSAPSTPVSAPAPTRRGSALSAGGSVEQRRARREQLREFYGLKGDATTPVKESGERGELGEDIRVEGRERRGAGEGKGNGKGKGKSEEDAEYQGDGVDPLDIDSRGFDATKYYEDLIARSSLSDLMQRASALSSDVGNLQSSRHSLVYNHHHQLFSAGDTISILNSRTPQLLSIVAKLQDSFSSISQLVDAVALSDGPRDDTDAGKLEARVRDGLERLRLMVIAEEPPENIRTCFEGFRADVEALAEGNPEWDGVLQECRDLVEAVPPGPSGELQLAEVAAA</sequence>